<keyword evidence="2" id="KW-0808">Transferase</keyword>
<sequence length="642" mass="66308">MQTVKAIVMAGGQGSRLRPLTCDRPKPMVPVLGVPIMGHIVRLLADAGIREAITTLHLMPEQVMEHFGDGSAWGVRLQHLVEDEPLGTAGSVARARALTEGPVVVISGDALTDVDLAAVLDFHRQRGAACTLVLRRVEDPSEYGIVITGEDGRVRRFLEKPGRGQVFSDQANTGIYVLEPEALERVPEGRPFDFSKDLFPLLLREGQPLFGCVVDAYWSDIGTPEQYRHAHLDALAGRVRLPEAERGPGRWRRPGVWVGEGARVAPTARLEPPCHVGPGCEIDDGAEVGPFAVLGPGCWVGRGATIRHSVLWSACRVGPAAELRGVVLAESVTVGRGARLYEGAVVGRRARVGEAAVVAPDVRIWPDKVVDAHQYLRRPLVWAGTLSRAVVGPRGVRGEAGTELSPELAAAVAGAYASSLPPGEWLVVGHAGGAAARAWRWPRPAARRRRDAGALARRGCGGGGAAACRHAGGTPASPGPSTCTPTSPTAACACGSGRAGRGREGRDGPGHRRGRSPRRVAAGGREAFGAIALMRSCGEAPARRSRGPGGPGAPDGPAAGGEATAGVRGRGEGDGLPGRGGGRGGLAGLPPARRGAGAVRLRGGAGALGAAAGAGARSRRVGAPRPDRRAGPGLGRHGTPGP</sequence>
<dbReference type="InterPro" id="IPR011004">
    <property type="entry name" value="Trimer_LpxA-like_sf"/>
</dbReference>
<dbReference type="CDD" id="cd04181">
    <property type="entry name" value="NTP_transferase"/>
    <property type="match status" value="1"/>
</dbReference>
<keyword evidence="8" id="KW-1185">Reference proteome</keyword>
<feature type="compositionally biased region" description="Low complexity" evidence="4">
    <location>
        <begin position="588"/>
        <end position="616"/>
    </location>
</feature>
<dbReference type="SUPFAM" id="SSF53448">
    <property type="entry name" value="Nucleotide-diphospho-sugar transferases"/>
    <property type="match status" value="1"/>
</dbReference>
<dbReference type="Pfam" id="PF00483">
    <property type="entry name" value="NTP_transferase"/>
    <property type="match status" value="1"/>
</dbReference>
<dbReference type="PANTHER" id="PTHR22572">
    <property type="entry name" value="SUGAR-1-PHOSPHATE GUANYL TRANSFERASE"/>
    <property type="match status" value="1"/>
</dbReference>
<feature type="region of interest" description="Disordered" evidence="4">
    <location>
        <begin position="464"/>
        <end position="524"/>
    </location>
</feature>
<dbReference type="InterPro" id="IPR056729">
    <property type="entry name" value="GMPPB_C"/>
</dbReference>
<dbReference type="InterPro" id="IPR005835">
    <property type="entry name" value="NTP_transferase_dom"/>
</dbReference>
<evidence type="ECO:0000256" key="4">
    <source>
        <dbReference type="SAM" id="MobiDB-lite"/>
    </source>
</evidence>
<dbReference type="Pfam" id="PF25087">
    <property type="entry name" value="GMPPB_C"/>
    <property type="match status" value="1"/>
</dbReference>
<protein>
    <submittedName>
        <fullName evidence="7">NDP-sugar synthase</fullName>
    </submittedName>
</protein>
<feature type="region of interest" description="Disordered" evidence="4">
    <location>
        <begin position="539"/>
        <end position="642"/>
    </location>
</feature>
<evidence type="ECO:0000259" key="5">
    <source>
        <dbReference type="Pfam" id="PF00483"/>
    </source>
</evidence>
<dbReference type="SUPFAM" id="SSF51161">
    <property type="entry name" value="Trimeric LpxA-like enzymes"/>
    <property type="match status" value="1"/>
</dbReference>
<evidence type="ECO:0000259" key="6">
    <source>
        <dbReference type="Pfam" id="PF25087"/>
    </source>
</evidence>
<evidence type="ECO:0000313" key="8">
    <source>
        <dbReference type="Proteomes" id="UP001333102"/>
    </source>
</evidence>
<evidence type="ECO:0000256" key="3">
    <source>
        <dbReference type="ARBA" id="ARBA00022737"/>
    </source>
</evidence>
<comment type="similarity">
    <text evidence="1">Belongs to the transferase hexapeptide repeat family.</text>
</comment>
<dbReference type="Gene3D" id="3.90.550.10">
    <property type="entry name" value="Spore Coat Polysaccharide Biosynthesis Protein SpsA, Chain A"/>
    <property type="match status" value="1"/>
</dbReference>
<dbReference type="PROSITE" id="PS00101">
    <property type="entry name" value="HEXAPEP_TRANSFERASES"/>
    <property type="match status" value="1"/>
</dbReference>
<feature type="compositionally biased region" description="Basic and acidic residues" evidence="4">
    <location>
        <begin position="501"/>
        <end position="510"/>
    </location>
</feature>
<proteinExistence type="inferred from homology"/>
<evidence type="ECO:0000256" key="1">
    <source>
        <dbReference type="ARBA" id="ARBA00007274"/>
    </source>
</evidence>
<dbReference type="Gene3D" id="2.160.10.10">
    <property type="entry name" value="Hexapeptide repeat proteins"/>
    <property type="match status" value="1"/>
</dbReference>
<dbReference type="Proteomes" id="UP001333102">
    <property type="component" value="Chromosome"/>
</dbReference>
<feature type="compositionally biased region" description="Gly residues" evidence="4">
    <location>
        <begin position="574"/>
        <end position="587"/>
    </location>
</feature>
<dbReference type="InterPro" id="IPR050486">
    <property type="entry name" value="Mannose-1P_guanyltransferase"/>
</dbReference>
<dbReference type="EMBL" id="CP141614">
    <property type="protein sequence ID" value="WRP13906.1"/>
    <property type="molecule type" value="Genomic_DNA"/>
</dbReference>
<name>A0ABZ1BN97_9FIRM</name>
<dbReference type="RefSeq" id="WP_324668169.1">
    <property type="nucleotide sequence ID" value="NZ_CP141614.1"/>
</dbReference>
<reference evidence="8" key="1">
    <citation type="submission" date="2023-12" db="EMBL/GenBank/DDBJ databases">
        <title>Novel isolates from deep terrestrial aquifers shed light on the physiology and ecology of the class Limnochordia.</title>
        <authorList>
            <person name="Karnachuk O.V."/>
            <person name="Lukina A.P."/>
            <person name="Avakyan M.R."/>
            <person name="Kadnikov V."/>
            <person name="Begmatov S."/>
            <person name="Beletsky A.V."/>
            <person name="Mardanov A.V."/>
            <person name="Ravin N.V."/>
        </authorList>
    </citation>
    <scope>NUCLEOTIDE SEQUENCE [LARGE SCALE GENOMIC DNA]</scope>
    <source>
        <strain evidence="8">LN</strain>
    </source>
</reference>
<dbReference type="InterPro" id="IPR029044">
    <property type="entry name" value="Nucleotide-diphossugar_trans"/>
</dbReference>
<feature type="compositionally biased region" description="Low complexity" evidence="4">
    <location>
        <begin position="466"/>
        <end position="496"/>
    </location>
</feature>
<evidence type="ECO:0000256" key="2">
    <source>
        <dbReference type="ARBA" id="ARBA00022679"/>
    </source>
</evidence>
<evidence type="ECO:0000313" key="7">
    <source>
        <dbReference type="EMBL" id="WRP13906.1"/>
    </source>
</evidence>
<feature type="compositionally biased region" description="Gly residues" evidence="4">
    <location>
        <begin position="632"/>
        <end position="642"/>
    </location>
</feature>
<feature type="compositionally biased region" description="Low complexity" evidence="4">
    <location>
        <begin position="555"/>
        <end position="567"/>
    </location>
</feature>
<feature type="domain" description="Mannose-1-phosphate guanyltransferase C-terminal" evidence="6">
    <location>
        <begin position="271"/>
        <end position="373"/>
    </location>
</feature>
<organism evidence="7 8">
    <name type="scientific">Geochorda subterranea</name>
    <dbReference type="NCBI Taxonomy" id="3109564"/>
    <lineage>
        <taxon>Bacteria</taxon>
        <taxon>Bacillati</taxon>
        <taxon>Bacillota</taxon>
        <taxon>Limnochordia</taxon>
        <taxon>Limnochordales</taxon>
        <taxon>Geochordaceae</taxon>
        <taxon>Geochorda</taxon>
    </lineage>
</organism>
<dbReference type="InterPro" id="IPR018357">
    <property type="entry name" value="Hexapep_transf_CS"/>
</dbReference>
<keyword evidence="3" id="KW-0677">Repeat</keyword>
<gene>
    <name evidence="7" type="ORF">VLY81_10775</name>
</gene>
<accession>A0ABZ1BN97</accession>
<feature type="domain" description="Nucleotidyl transferase" evidence="5">
    <location>
        <begin position="5"/>
        <end position="234"/>
    </location>
</feature>